<evidence type="ECO:0000313" key="3">
    <source>
        <dbReference type="Proteomes" id="UP001168877"/>
    </source>
</evidence>
<protein>
    <submittedName>
        <fullName evidence="2">Uncharacterized protein</fullName>
    </submittedName>
</protein>
<reference evidence="2" key="2">
    <citation type="submission" date="2023-06" db="EMBL/GenBank/DDBJ databases">
        <authorList>
            <person name="Swenson N.G."/>
            <person name="Wegrzyn J.L."/>
            <person name="Mcevoy S.L."/>
        </authorList>
    </citation>
    <scope>NUCLEOTIDE SEQUENCE</scope>
    <source>
        <strain evidence="2">NS2018</strain>
        <tissue evidence="2">Leaf</tissue>
    </source>
</reference>
<sequence length="220" mass="24005">MLLEINNFEMNKLLNSPNPLNNQVDVTIKSTVEAYSSCFCWEVLSFQRAIQAYLGLAAPLLVVALSTANRDHSNGSVLLDTRSGTTTLQEMRDGYAEVVDPKSGVVGGVQDDYGEDTATEDQPVTPWAVSVASSDEACNFRRLGIFHFILLINHWIKLEFLGSPRIKQHLLGNGMDLCLKPRRFELQDEASGNVTSLGVSSQSNAAAGEDSNEVEDVGLL</sequence>
<dbReference type="Proteomes" id="UP001168877">
    <property type="component" value="Unassembled WGS sequence"/>
</dbReference>
<organism evidence="2 3">
    <name type="scientific">Acer saccharum</name>
    <name type="common">Sugar maple</name>
    <dbReference type="NCBI Taxonomy" id="4024"/>
    <lineage>
        <taxon>Eukaryota</taxon>
        <taxon>Viridiplantae</taxon>
        <taxon>Streptophyta</taxon>
        <taxon>Embryophyta</taxon>
        <taxon>Tracheophyta</taxon>
        <taxon>Spermatophyta</taxon>
        <taxon>Magnoliopsida</taxon>
        <taxon>eudicotyledons</taxon>
        <taxon>Gunneridae</taxon>
        <taxon>Pentapetalae</taxon>
        <taxon>rosids</taxon>
        <taxon>malvids</taxon>
        <taxon>Sapindales</taxon>
        <taxon>Sapindaceae</taxon>
        <taxon>Hippocastanoideae</taxon>
        <taxon>Acereae</taxon>
        <taxon>Acer</taxon>
    </lineage>
</organism>
<gene>
    <name evidence="2" type="ORF">LWI29_010501</name>
</gene>
<feature type="compositionally biased region" description="Polar residues" evidence="1">
    <location>
        <begin position="195"/>
        <end position="205"/>
    </location>
</feature>
<evidence type="ECO:0000256" key="1">
    <source>
        <dbReference type="SAM" id="MobiDB-lite"/>
    </source>
</evidence>
<feature type="compositionally biased region" description="Acidic residues" evidence="1">
    <location>
        <begin position="210"/>
        <end position="220"/>
    </location>
</feature>
<dbReference type="EMBL" id="JAUESC010000004">
    <property type="protein sequence ID" value="KAK0595838.1"/>
    <property type="molecule type" value="Genomic_DNA"/>
</dbReference>
<proteinExistence type="predicted"/>
<comment type="caution">
    <text evidence="2">The sequence shown here is derived from an EMBL/GenBank/DDBJ whole genome shotgun (WGS) entry which is preliminary data.</text>
</comment>
<feature type="region of interest" description="Disordered" evidence="1">
    <location>
        <begin position="195"/>
        <end position="220"/>
    </location>
</feature>
<keyword evidence="3" id="KW-1185">Reference proteome</keyword>
<dbReference type="AlphaFoldDB" id="A0AA39SRR4"/>
<evidence type="ECO:0000313" key="2">
    <source>
        <dbReference type="EMBL" id="KAK0595838.1"/>
    </source>
</evidence>
<reference evidence="2" key="1">
    <citation type="journal article" date="2022" name="Plant J.">
        <title>Strategies of tolerance reflected in two North American maple genomes.</title>
        <authorList>
            <person name="McEvoy S.L."/>
            <person name="Sezen U.U."/>
            <person name="Trouern-Trend A."/>
            <person name="McMahon S.M."/>
            <person name="Schaberg P.G."/>
            <person name="Yang J."/>
            <person name="Wegrzyn J.L."/>
            <person name="Swenson N.G."/>
        </authorList>
    </citation>
    <scope>NUCLEOTIDE SEQUENCE</scope>
    <source>
        <strain evidence="2">NS2018</strain>
    </source>
</reference>
<accession>A0AA39SRR4</accession>
<name>A0AA39SRR4_ACESA</name>